<evidence type="ECO:0000259" key="12">
    <source>
        <dbReference type="Pfam" id="PF23353"/>
    </source>
</evidence>
<feature type="domain" description="BBS2 GAE" evidence="8">
    <location>
        <begin position="420"/>
        <end position="485"/>
    </location>
</feature>
<dbReference type="Pfam" id="PF23353">
    <property type="entry name" value="BBS2_hp"/>
    <property type="match status" value="1"/>
</dbReference>
<accession>A0A0G4J500</accession>
<dbReference type="GO" id="GO:0036064">
    <property type="term" value="C:ciliary basal body"/>
    <property type="evidence" value="ECO:0007669"/>
    <property type="project" value="TreeGrafter"/>
</dbReference>
<dbReference type="InterPro" id="IPR029333">
    <property type="entry name" value="BBS2_GAE_dom"/>
</dbReference>
<evidence type="ECO:0000259" key="8">
    <source>
        <dbReference type="Pfam" id="PF14782"/>
    </source>
</evidence>
<dbReference type="GO" id="GO:0016020">
    <property type="term" value="C:membrane"/>
    <property type="evidence" value="ECO:0007669"/>
    <property type="project" value="TreeGrafter"/>
</dbReference>
<dbReference type="Pfam" id="PF23350">
    <property type="entry name" value="BBS2_pf"/>
    <property type="match status" value="1"/>
</dbReference>
<dbReference type="InterPro" id="IPR016616">
    <property type="entry name" value="Bardet-Biedl_syndrome_2_prot"/>
</dbReference>
<feature type="domain" description="Ciliary BBSome complex subunit 2 N-terminal" evidence="7">
    <location>
        <begin position="34"/>
        <end position="123"/>
    </location>
</feature>
<keyword evidence="3" id="KW-0963">Cytoplasm</keyword>
<evidence type="ECO:0000313" key="14">
    <source>
        <dbReference type="Proteomes" id="UP000039324"/>
    </source>
</evidence>
<dbReference type="InterPro" id="IPR055381">
    <property type="entry name" value="BBS2_CtH_dom"/>
</dbReference>
<feature type="domain" description="BBS2 C-terminal helix bundle" evidence="11">
    <location>
        <begin position="696"/>
        <end position="721"/>
    </location>
</feature>
<protein>
    <recommendedName>
        <fullName evidence="15">Bardet-Biedl syndrome 2 protein homolog</fullName>
    </recommendedName>
</protein>
<dbReference type="InterPro" id="IPR055379">
    <property type="entry name" value="BBS2_pf_dom"/>
</dbReference>
<dbReference type="Pfam" id="PF14782">
    <property type="entry name" value="BBS2_GAE"/>
    <property type="match status" value="1"/>
</dbReference>
<feature type="domain" description="BBS2 hairpin" evidence="12">
    <location>
        <begin position="593"/>
        <end position="690"/>
    </location>
</feature>
<evidence type="ECO:0000256" key="4">
    <source>
        <dbReference type="ARBA" id="ARBA00023069"/>
    </source>
</evidence>
<dbReference type="Gene3D" id="2.130.10.10">
    <property type="entry name" value="YVTN repeat-like/Quinoprotein amine dehydrogenase"/>
    <property type="match status" value="1"/>
</dbReference>
<dbReference type="EMBL" id="CDSF01000133">
    <property type="protein sequence ID" value="CEP02673.1"/>
    <property type="molecule type" value="Genomic_DNA"/>
</dbReference>
<organism evidence="13 14">
    <name type="scientific">Plasmodiophora brassicae</name>
    <name type="common">Clubroot disease agent</name>
    <dbReference type="NCBI Taxonomy" id="37360"/>
    <lineage>
        <taxon>Eukaryota</taxon>
        <taxon>Sar</taxon>
        <taxon>Rhizaria</taxon>
        <taxon>Endomyxa</taxon>
        <taxon>Phytomyxea</taxon>
        <taxon>Plasmodiophorida</taxon>
        <taxon>Plasmodiophoridae</taxon>
        <taxon>Plasmodiophora</taxon>
    </lineage>
</organism>
<name>A0A0G4J500_PLABS</name>
<dbReference type="Pfam" id="PF14781">
    <property type="entry name" value="BBS2_N"/>
    <property type="match status" value="1"/>
</dbReference>
<dbReference type="Proteomes" id="UP000039324">
    <property type="component" value="Unassembled WGS sequence"/>
</dbReference>
<dbReference type="GO" id="GO:0034464">
    <property type="term" value="C:BBSome"/>
    <property type="evidence" value="ECO:0007669"/>
    <property type="project" value="InterPro"/>
</dbReference>
<dbReference type="OrthoDB" id="2120021at2759"/>
<dbReference type="GO" id="GO:0031514">
    <property type="term" value="C:motile cilium"/>
    <property type="evidence" value="ECO:0007669"/>
    <property type="project" value="TreeGrafter"/>
</dbReference>
<dbReference type="GO" id="GO:1905515">
    <property type="term" value="P:non-motile cilium assembly"/>
    <property type="evidence" value="ECO:0007669"/>
    <property type="project" value="InterPro"/>
</dbReference>
<dbReference type="Pfam" id="PF23351">
    <property type="entry name" value="BBS2_CtH"/>
    <property type="match status" value="1"/>
</dbReference>
<dbReference type="AlphaFoldDB" id="A0A0G4J500"/>
<keyword evidence="6" id="KW-0966">Cell projection</keyword>
<dbReference type="InterPro" id="IPR055380">
    <property type="entry name" value="BBS2_hp_dom"/>
</dbReference>
<dbReference type="InterPro" id="IPR015943">
    <property type="entry name" value="WD40/YVTN_repeat-like_dom_sf"/>
</dbReference>
<feature type="domain" description="Ciliary BBSome complex subunit 2 middle region" evidence="9">
    <location>
        <begin position="164"/>
        <end position="270"/>
    </location>
</feature>
<gene>
    <name evidence="13" type="ORF">PBRA_002640</name>
</gene>
<evidence type="ECO:0008006" key="15">
    <source>
        <dbReference type="Google" id="ProtNLM"/>
    </source>
</evidence>
<comment type="subcellular location">
    <subcellularLocation>
        <location evidence="1">Cell projection</location>
        <location evidence="1">Cilium</location>
    </subcellularLocation>
    <subcellularLocation>
        <location evidence="2">Cytoplasm</location>
        <location evidence="2">Cytoskeleton</location>
    </subcellularLocation>
</comment>
<proteinExistence type="predicted"/>
<dbReference type="InterPro" id="IPR029430">
    <property type="entry name" value="BBS2_N"/>
</dbReference>
<evidence type="ECO:0000256" key="5">
    <source>
        <dbReference type="ARBA" id="ARBA00023212"/>
    </source>
</evidence>
<sequence length="725" mass="78949">MATSSAAQPGSVARLQHAFALRLDVNVLPGRAVIGRFDGEHVALALANPGGTVTVHWSDRSDKPQVVRVNRDVTALAAASLSPEMPNDILLVGTPTNLMAYDLHHNKDLFFKDVADGVNAIVVRSPSKSSTPLAIVGGNCSVQGFDAVGDEKFWTVTGDNVTCLALCDADGDSSDELLVGSEDSQIRVYRNEQVIWETTEVDAISAITTMHGSCFAYALANNSVGVYDRTTRLWSAKYNARVVAIASFDLDGDGVPELVVGLSDGTVDVRLMRHGTIVQSDTMGASVAAIVVGDYRSQQAPELMVCAIDGELKGYASAEPDQRSARSVSDEVALAKMKARLAELQRELAGYDQNLAAMQKPVQQLGRIPPDTKISCALGPNLTKTALELRMSTSNDTLIKVGGYPFGPADVVWVTRVPQFVILFGDNVFEGESLVKYAAQPEKSITVPLSLQKNVSCDLMIKVVIGYKGSAQDHVFELSHRIPKFASFSYCKPRDLPFIKSLVTLPLKERVSRVILWLNQSFLLDFAHRNDSDSLNVGFKSMRDDTVLSMSVGNDTAGQFQIRTDDMQLAGDIIQDLCAFLSVDDCESSASFPVDFEQFEGVLRGVKEYSDLRKRLCTEMADLINLVKMLVIKGEDARLLGDMGEMKTQYSELMDTNNELIRELAKRSANHEALLGALKKVNLMIQRAARLRMGTHKTNLIQACHNAIKANSTGTLLNIIKAGHE</sequence>
<evidence type="ECO:0000259" key="11">
    <source>
        <dbReference type="Pfam" id="PF23351"/>
    </source>
</evidence>
<evidence type="ECO:0000256" key="3">
    <source>
        <dbReference type="ARBA" id="ARBA00022490"/>
    </source>
</evidence>
<dbReference type="PIRSF" id="PIRSF013684">
    <property type="entry name" value="BBS2"/>
    <property type="match status" value="1"/>
</dbReference>
<evidence type="ECO:0000313" key="13">
    <source>
        <dbReference type="EMBL" id="CEP02673.1"/>
    </source>
</evidence>
<dbReference type="PANTHER" id="PTHR32465">
    <property type="entry name" value="BARDET-BIEDL SYNDROME 2 PROTEIN"/>
    <property type="match status" value="1"/>
</dbReference>
<keyword evidence="4" id="KW-0969">Cilium</keyword>
<dbReference type="InterPro" id="IPR029429">
    <property type="entry name" value="BBS2_Mid"/>
</dbReference>
<keyword evidence="14" id="KW-1185">Reference proteome</keyword>
<dbReference type="OMA" id="MSDGANC"/>
<dbReference type="PANTHER" id="PTHR32465:SF0">
    <property type="entry name" value="BARDET-BIEDL SYNDROME 2 PROTEIN"/>
    <property type="match status" value="1"/>
</dbReference>
<evidence type="ECO:0000256" key="2">
    <source>
        <dbReference type="ARBA" id="ARBA00004245"/>
    </source>
</evidence>
<evidence type="ECO:0000259" key="7">
    <source>
        <dbReference type="Pfam" id="PF14781"/>
    </source>
</evidence>
<feature type="domain" description="BBS2 platform" evidence="10">
    <location>
        <begin position="497"/>
        <end position="581"/>
    </location>
</feature>
<dbReference type="Pfam" id="PF14783">
    <property type="entry name" value="BBS2_Mid"/>
    <property type="match status" value="1"/>
</dbReference>
<dbReference type="SUPFAM" id="SSF69322">
    <property type="entry name" value="Tricorn protease domain 2"/>
    <property type="match status" value="1"/>
</dbReference>
<dbReference type="STRING" id="37360.A0A0G4J500"/>
<evidence type="ECO:0000256" key="1">
    <source>
        <dbReference type="ARBA" id="ARBA00004138"/>
    </source>
</evidence>
<keyword evidence="5" id="KW-0206">Cytoskeleton</keyword>
<reference evidence="13 14" key="1">
    <citation type="submission" date="2015-02" db="EMBL/GenBank/DDBJ databases">
        <authorList>
            <person name="Chooi Y.-H."/>
        </authorList>
    </citation>
    <scope>NUCLEOTIDE SEQUENCE [LARGE SCALE GENOMIC DNA]</scope>
    <source>
        <strain evidence="13">E3</strain>
    </source>
</reference>
<evidence type="ECO:0000256" key="6">
    <source>
        <dbReference type="ARBA" id="ARBA00023273"/>
    </source>
</evidence>
<evidence type="ECO:0000259" key="10">
    <source>
        <dbReference type="Pfam" id="PF23350"/>
    </source>
</evidence>
<evidence type="ECO:0000259" key="9">
    <source>
        <dbReference type="Pfam" id="PF14783"/>
    </source>
</evidence>